<protein>
    <submittedName>
        <fullName evidence="1">Uncharacterized protein</fullName>
    </submittedName>
</protein>
<comment type="caution">
    <text evidence="1">The sequence shown here is derived from an EMBL/GenBank/DDBJ whole genome shotgun (WGS) entry which is preliminary data.</text>
</comment>
<dbReference type="AlphaFoldDB" id="A0A495QZQ0"/>
<accession>A0A495QZQ0</accession>
<dbReference type="EMBL" id="RBWU01000001">
    <property type="protein sequence ID" value="RKS79434.1"/>
    <property type="molecule type" value="Genomic_DNA"/>
</dbReference>
<organism evidence="1 2">
    <name type="scientific">Actinomadura pelletieri DSM 43383</name>
    <dbReference type="NCBI Taxonomy" id="1120940"/>
    <lineage>
        <taxon>Bacteria</taxon>
        <taxon>Bacillati</taxon>
        <taxon>Actinomycetota</taxon>
        <taxon>Actinomycetes</taxon>
        <taxon>Streptosporangiales</taxon>
        <taxon>Thermomonosporaceae</taxon>
        <taxon>Actinomadura</taxon>
    </lineage>
</organism>
<evidence type="ECO:0000313" key="2">
    <source>
        <dbReference type="Proteomes" id="UP000274601"/>
    </source>
</evidence>
<reference evidence="1 2" key="1">
    <citation type="submission" date="2018-10" db="EMBL/GenBank/DDBJ databases">
        <title>Genomic Encyclopedia of Archaeal and Bacterial Type Strains, Phase II (KMG-II): from individual species to whole genera.</title>
        <authorList>
            <person name="Goeker M."/>
        </authorList>
    </citation>
    <scope>NUCLEOTIDE SEQUENCE [LARGE SCALE GENOMIC DNA]</scope>
    <source>
        <strain evidence="1 2">DSM 43383</strain>
    </source>
</reference>
<proteinExistence type="predicted"/>
<evidence type="ECO:0000313" key="1">
    <source>
        <dbReference type="EMBL" id="RKS79434.1"/>
    </source>
</evidence>
<sequence>MIGGARPAVAAALLALCVGCSSSDGRAICGPCPMPVTLSVSGLDQVTAEGVRMRLCVGEQPCTSFRLTRRNDLVSCGAVACSLNETGSPRRLQITLNQTDARKVANLPVRVTASTRKGQRQGEATMTYVNWGEPCKCDYSRADVALM</sequence>
<name>A0A495QZQ0_9ACTN</name>
<dbReference type="Proteomes" id="UP000274601">
    <property type="component" value="Unassembled WGS sequence"/>
</dbReference>
<keyword evidence="2" id="KW-1185">Reference proteome</keyword>
<gene>
    <name evidence="1" type="ORF">BZB76_0899</name>
</gene>